<comment type="function">
    <text evidence="8">Required for correct functioning of the GINS complex, a complex that plays an essential role in the initiation of DNA replication, and progression of DNA replication forks. GINS complex is a core component of CDC45-MCM-GINS (CMG) helicase, the molecular machine that unwinds template DNA during replication, and around which the replisome is built.</text>
</comment>
<evidence type="ECO:0000256" key="3">
    <source>
        <dbReference type="ARBA" id="ARBA00006677"/>
    </source>
</evidence>
<organism evidence="12 13">
    <name type="scientific">Pseudolycoriella hygida</name>
    <dbReference type="NCBI Taxonomy" id="35572"/>
    <lineage>
        <taxon>Eukaryota</taxon>
        <taxon>Metazoa</taxon>
        <taxon>Ecdysozoa</taxon>
        <taxon>Arthropoda</taxon>
        <taxon>Hexapoda</taxon>
        <taxon>Insecta</taxon>
        <taxon>Pterygota</taxon>
        <taxon>Neoptera</taxon>
        <taxon>Endopterygota</taxon>
        <taxon>Diptera</taxon>
        <taxon>Nematocera</taxon>
        <taxon>Sciaroidea</taxon>
        <taxon>Sciaridae</taxon>
        <taxon>Pseudolycoriella</taxon>
    </lineage>
</organism>
<feature type="domain" description="DNA replication complex GINS protein PSF1 C-terminal" evidence="11">
    <location>
        <begin position="143"/>
        <end position="193"/>
    </location>
</feature>
<sequence>MFGEQAFELIKELERNSENLPPFNDEIVRGVLDEINAIFEENRKDANTVNETGDRSLIPLLMYRDASLYRNKRCVLAYLYNRLKRIKEMRWQFGVAIPNEIKSNLCEPEIQWFNAYTQNLGTYMRSIGDDIGLNLTDNVGPPKSLYVEVRCVTDYGKYELENGDVILLRENSQHYLPRVECEPLIRQGILEHLG</sequence>
<evidence type="ECO:0000256" key="2">
    <source>
        <dbReference type="ARBA" id="ARBA00004286"/>
    </source>
</evidence>
<comment type="caution">
    <text evidence="12">The sequence shown here is derived from an EMBL/GenBank/DDBJ whole genome shotgun (WGS) entry which is preliminary data.</text>
</comment>
<comment type="function">
    <text evidence="9">Required for correct functioning of the GINS complex, a complex that plays an essential role in the initiation of DNA replication, and progression of DNA replication forks. GINS complex seems to bind preferentially to single-stranded DNA.</text>
</comment>
<dbReference type="Pfam" id="PF05916">
    <property type="entry name" value="Sld5"/>
    <property type="match status" value="1"/>
</dbReference>
<dbReference type="Gene3D" id="1.20.58.1030">
    <property type="match status" value="1"/>
</dbReference>
<evidence type="ECO:0000256" key="5">
    <source>
        <dbReference type="ARBA" id="ARBA00022454"/>
    </source>
</evidence>
<comment type="similarity">
    <text evidence="3 9">Belongs to the GINS1/PSF1 family.</text>
</comment>
<dbReference type="PANTHER" id="PTHR12914">
    <property type="entry name" value="PARTNER OF SLD5"/>
    <property type="match status" value="1"/>
</dbReference>
<dbReference type="Pfam" id="PF24997">
    <property type="entry name" value="PSF1_C"/>
    <property type="match status" value="1"/>
</dbReference>
<comment type="subcellular location">
    <subcellularLocation>
        <location evidence="2">Chromosome</location>
    </subcellularLocation>
    <subcellularLocation>
        <location evidence="1 9">Nucleus</location>
    </subcellularLocation>
</comment>
<evidence type="ECO:0000256" key="7">
    <source>
        <dbReference type="ARBA" id="ARBA00023242"/>
    </source>
</evidence>
<dbReference type="GO" id="GO:1902983">
    <property type="term" value="P:DNA strand elongation involved in mitotic DNA replication"/>
    <property type="evidence" value="ECO:0007669"/>
    <property type="project" value="TreeGrafter"/>
</dbReference>
<keyword evidence="6 9" id="KW-0235">DNA replication</keyword>
<evidence type="ECO:0000256" key="6">
    <source>
        <dbReference type="ARBA" id="ARBA00022705"/>
    </source>
</evidence>
<dbReference type="SUPFAM" id="SSF158573">
    <property type="entry name" value="GINS helical bundle-like"/>
    <property type="match status" value="1"/>
</dbReference>
<reference evidence="12" key="1">
    <citation type="submission" date="2022-07" db="EMBL/GenBank/DDBJ databases">
        <authorList>
            <person name="Trinca V."/>
            <person name="Uliana J.V.C."/>
            <person name="Torres T.T."/>
            <person name="Ward R.J."/>
            <person name="Monesi N."/>
        </authorList>
    </citation>
    <scope>NUCLEOTIDE SEQUENCE</scope>
    <source>
        <strain evidence="12">HSMRA1968</strain>
        <tissue evidence="12">Whole embryos</tissue>
    </source>
</reference>
<evidence type="ECO:0000313" key="13">
    <source>
        <dbReference type="Proteomes" id="UP001151699"/>
    </source>
</evidence>
<dbReference type="FunFam" id="1.20.58.1030:FF:000001">
    <property type="entry name" value="DNA replication complex GINS protein PSF1"/>
    <property type="match status" value="1"/>
</dbReference>
<name>A0A9Q0MYH8_9DIPT</name>
<proteinExistence type="inferred from homology"/>
<accession>A0A9Q0MYH8</accession>
<dbReference type="GO" id="GO:0000811">
    <property type="term" value="C:GINS complex"/>
    <property type="evidence" value="ECO:0007669"/>
    <property type="project" value="UniProtKB-UniRule"/>
</dbReference>
<dbReference type="InterPro" id="IPR005339">
    <property type="entry name" value="GINS_Psf1"/>
</dbReference>
<evidence type="ECO:0000313" key="12">
    <source>
        <dbReference type="EMBL" id="KAJ6638997.1"/>
    </source>
</evidence>
<keyword evidence="13" id="KW-1185">Reference proteome</keyword>
<evidence type="ECO:0000256" key="1">
    <source>
        <dbReference type="ARBA" id="ARBA00004123"/>
    </source>
</evidence>
<evidence type="ECO:0000259" key="11">
    <source>
        <dbReference type="Pfam" id="PF24997"/>
    </source>
</evidence>
<dbReference type="PANTHER" id="PTHR12914:SF2">
    <property type="entry name" value="DNA REPLICATION COMPLEX GINS PROTEIN PSF1"/>
    <property type="match status" value="1"/>
</dbReference>
<dbReference type="InterPro" id="IPR056783">
    <property type="entry name" value="PSF1_C"/>
</dbReference>
<keyword evidence="7 9" id="KW-0539">Nucleus</keyword>
<dbReference type="InterPro" id="IPR036224">
    <property type="entry name" value="GINS_bundle-like_dom_sf"/>
</dbReference>
<dbReference type="CDD" id="cd21696">
    <property type="entry name" value="GINS_B_Psf1"/>
    <property type="match status" value="1"/>
</dbReference>
<comment type="subunit">
    <text evidence="9">Component of the GINS complex.</text>
</comment>
<dbReference type="CDD" id="cd11710">
    <property type="entry name" value="GINS_A_psf1"/>
    <property type="match status" value="1"/>
</dbReference>
<gene>
    <name evidence="12" type="primary">GINS1</name>
    <name evidence="12" type="ORF">Bhyg_11736</name>
</gene>
<evidence type="ECO:0000256" key="9">
    <source>
        <dbReference type="RuleBase" id="RU368085"/>
    </source>
</evidence>
<dbReference type="InterPro" id="IPR021151">
    <property type="entry name" value="GINS_A"/>
</dbReference>
<evidence type="ECO:0000256" key="4">
    <source>
        <dbReference type="ARBA" id="ARBA00015143"/>
    </source>
</evidence>
<feature type="domain" description="GINS subunit" evidence="10">
    <location>
        <begin position="36"/>
        <end position="127"/>
    </location>
</feature>
<dbReference type="AlphaFoldDB" id="A0A9Q0MYH8"/>
<keyword evidence="5" id="KW-0158">Chromosome</keyword>
<dbReference type="OrthoDB" id="10252587at2759"/>
<protein>
    <recommendedName>
        <fullName evidence="4 9">DNA replication complex GINS protein PSF1</fullName>
    </recommendedName>
</protein>
<dbReference type="EMBL" id="WJQU01000003">
    <property type="protein sequence ID" value="KAJ6638997.1"/>
    <property type="molecule type" value="Genomic_DNA"/>
</dbReference>
<dbReference type="Proteomes" id="UP001151699">
    <property type="component" value="Chromosome X"/>
</dbReference>
<evidence type="ECO:0000256" key="8">
    <source>
        <dbReference type="ARBA" id="ARBA00045258"/>
    </source>
</evidence>
<evidence type="ECO:0000259" key="10">
    <source>
        <dbReference type="Pfam" id="PF05916"/>
    </source>
</evidence>